<dbReference type="EMBL" id="KN881618">
    <property type="protein sequence ID" value="KIY53402.1"/>
    <property type="molecule type" value="Genomic_DNA"/>
</dbReference>
<dbReference type="AlphaFoldDB" id="A0A0D7APA7"/>
<gene>
    <name evidence="2" type="ORF">FISHEDRAFT_55261</name>
</gene>
<reference evidence="2 3" key="1">
    <citation type="journal article" date="2015" name="Fungal Genet. Biol.">
        <title>Evolution of novel wood decay mechanisms in Agaricales revealed by the genome sequences of Fistulina hepatica and Cylindrobasidium torrendii.</title>
        <authorList>
            <person name="Floudas D."/>
            <person name="Held B.W."/>
            <person name="Riley R."/>
            <person name="Nagy L.G."/>
            <person name="Koehler G."/>
            <person name="Ransdell A.S."/>
            <person name="Younus H."/>
            <person name="Chow J."/>
            <person name="Chiniquy J."/>
            <person name="Lipzen A."/>
            <person name="Tritt A."/>
            <person name="Sun H."/>
            <person name="Haridas S."/>
            <person name="LaButti K."/>
            <person name="Ohm R.A."/>
            <person name="Kues U."/>
            <person name="Blanchette R.A."/>
            <person name="Grigoriev I.V."/>
            <person name="Minto R.E."/>
            <person name="Hibbett D.S."/>
        </authorList>
    </citation>
    <scope>NUCLEOTIDE SEQUENCE [LARGE SCALE GENOMIC DNA]</scope>
    <source>
        <strain evidence="2 3">ATCC 64428</strain>
    </source>
</reference>
<accession>A0A0D7APA7</accession>
<name>A0A0D7APA7_9AGAR</name>
<dbReference type="Proteomes" id="UP000054144">
    <property type="component" value="Unassembled WGS sequence"/>
</dbReference>
<feature type="region of interest" description="Disordered" evidence="1">
    <location>
        <begin position="1"/>
        <end position="30"/>
    </location>
</feature>
<sequence>MSEEEFWQQSSTGSWDGTPPALKKRKTQGRIPRGESFCEKVESWFDAEIAAWGEYNLSSMSWKQRIEELMAADRALFGGDTFHDEALREDTGLLFAPSSSGIVRAPAGSPAPASLQPRHAGRDLASLLT</sequence>
<protein>
    <submittedName>
        <fullName evidence="2">Uncharacterized protein</fullName>
    </submittedName>
</protein>
<proteinExistence type="predicted"/>
<evidence type="ECO:0000313" key="2">
    <source>
        <dbReference type="EMBL" id="KIY53402.1"/>
    </source>
</evidence>
<feature type="region of interest" description="Disordered" evidence="1">
    <location>
        <begin position="105"/>
        <end position="129"/>
    </location>
</feature>
<dbReference type="OrthoDB" id="3269273at2759"/>
<evidence type="ECO:0000256" key="1">
    <source>
        <dbReference type="SAM" id="MobiDB-lite"/>
    </source>
</evidence>
<evidence type="ECO:0000313" key="3">
    <source>
        <dbReference type="Proteomes" id="UP000054144"/>
    </source>
</evidence>
<keyword evidence="3" id="KW-1185">Reference proteome</keyword>
<organism evidence="2 3">
    <name type="scientific">Fistulina hepatica ATCC 64428</name>
    <dbReference type="NCBI Taxonomy" id="1128425"/>
    <lineage>
        <taxon>Eukaryota</taxon>
        <taxon>Fungi</taxon>
        <taxon>Dikarya</taxon>
        <taxon>Basidiomycota</taxon>
        <taxon>Agaricomycotina</taxon>
        <taxon>Agaricomycetes</taxon>
        <taxon>Agaricomycetidae</taxon>
        <taxon>Agaricales</taxon>
        <taxon>Fistulinaceae</taxon>
        <taxon>Fistulina</taxon>
    </lineage>
</organism>